<dbReference type="HOGENOM" id="CLU_3170321_0_0_11"/>
<reference evidence="2 3" key="1">
    <citation type="submission" date="2010-12" db="EMBL/GenBank/DDBJ databases">
        <authorList>
            <person name="Muzny D."/>
            <person name="Qin X."/>
            <person name="Deng J."/>
            <person name="Jiang H."/>
            <person name="Liu Y."/>
            <person name="Qu J."/>
            <person name="Song X.-Z."/>
            <person name="Zhang L."/>
            <person name="Thornton R."/>
            <person name="Coyle M."/>
            <person name="Francisco L."/>
            <person name="Jackson L."/>
            <person name="Javaid M."/>
            <person name="Korchina V."/>
            <person name="Kovar C."/>
            <person name="Mata R."/>
            <person name="Mathew T."/>
            <person name="Ngo R."/>
            <person name="Nguyen L."/>
            <person name="Nguyen N."/>
            <person name="Okwuonu G."/>
            <person name="Ongeri F."/>
            <person name="Pham C."/>
            <person name="Simmons D."/>
            <person name="Wilczek-Boney K."/>
            <person name="Hale W."/>
            <person name="Jakkamsetti A."/>
            <person name="Pham P."/>
            <person name="Ruth R."/>
            <person name="San Lucas F."/>
            <person name="Warren J."/>
            <person name="Zhang J."/>
            <person name="Zhao Z."/>
            <person name="Zhou C."/>
            <person name="Zhu D."/>
            <person name="Lee S."/>
            <person name="Bess C."/>
            <person name="Blankenburg K."/>
            <person name="Forbes L."/>
            <person name="Fu Q."/>
            <person name="Gubbala S."/>
            <person name="Hirani K."/>
            <person name="Jayaseelan J.C."/>
            <person name="Lara F."/>
            <person name="Munidasa M."/>
            <person name="Palculict T."/>
            <person name="Patil S."/>
            <person name="Pu L.-L."/>
            <person name="Saada N."/>
            <person name="Tang L."/>
            <person name="Weissenberger G."/>
            <person name="Zhu Y."/>
            <person name="Hemphill L."/>
            <person name="Shang Y."/>
            <person name="Youmans B."/>
            <person name="Ayvaz T."/>
            <person name="Ross M."/>
            <person name="Santibanez J."/>
            <person name="Aqrawi P."/>
            <person name="Gross S."/>
            <person name="Joshi V."/>
            <person name="Fowler G."/>
            <person name="Nazareth L."/>
            <person name="Reid J."/>
            <person name="Worley K."/>
            <person name="Petrosino J."/>
            <person name="Highlander S."/>
            <person name="Gibbs R."/>
        </authorList>
    </citation>
    <scope>NUCLEOTIDE SEQUENCE [LARGE SCALE GENOMIC DNA]</scope>
    <source>
        <strain evidence="2 3">ATCC 51333</strain>
    </source>
</reference>
<dbReference type="AlphaFoldDB" id="E6LXR3"/>
<proteinExistence type="predicted"/>
<evidence type="ECO:0000256" key="1">
    <source>
        <dbReference type="SAM" id="MobiDB-lite"/>
    </source>
</evidence>
<evidence type="ECO:0000313" key="3">
    <source>
        <dbReference type="Proteomes" id="UP000005573"/>
    </source>
</evidence>
<dbReference type="EMBL" id="AEPY01000004">
    <property type="protein sequence ID" value="EFU80430.1"/>
    <property type="molecule type" value="Genomic_DNA"/>
</dbReference>
<gene>
    <name evidence="2" type="ORF">HMPREF0388_0650</name>
</gene>
<accession>E6LXR3</accession>
<organism evidence="2 3">
    <name type="scientific">Mobiluncus curtisii ATCC 51333</name>
    <dbReference type="NCBI Taxonomy" id="887326"/>
    <lineage>
        <taxon>Bacteria</taxon>
        <taxon>Bacillati</taxon>
        <taxon>Actinomycetota</taxon>
        <taxon>Actinomycetes</taxon>
        <taxon>Actinomycetales</taxon>
        <taxon>Actinomycetaceae</taxon>
        <taxon>Mobiluncus</taxon>
    </lineage>
</organism>
<sequence>MVCLVAANFGHLESGRETLRNRQPTADKSSAIVGVSPTSPVVKPPSA</sequence>
<protein>
    <submittedName>
        <fullName evidence="2">Uncharacterized protein</fullName>
    </submittedName>
</protein>
<dbReference type="Proteomes" id="UP000005573">
    <property type="component" value="Unassembled WGS sequence"/>
</dbReference>
<evidence type="ECO:0000313" key="2">
    <source>
        <dbReference type="EMBL" id="EFU80430.1"/>
    </source>
</evidence>
<feature type="region of interest" description="Disordered" evidence="1">
    <location>
        <begin position="18"/>
        <end position="47"/>
    </location>
</feature>
<name>E6LXR3_9ACTO</name>
<comment type="caution">
    <text evidence="2">The sequence shown here is derived from an EMBL/GenBank/DDBJ whole genome shotgun (WGS) entry which is preliminary data.</text>
</comment>